<dbReference type="InterPro" id="IPR000805">
    <property type="entry name" value="Glyco_hydro_26"/>
</dbReference>
<dbReference type="Gene3D" id="2.60.40.10">
    <property type="entry name" value="Immunoglobulins"/>
    <property type="match status" value="1"/>
</dbReference>
<feature type="chain" id="PRO_5041913476" description="Beta-mannosidase" evidence="6">
    <location>
        <begin position="28"/>
        <end position="1432"/>
    </location>
</feature>
<dbReference type="PANTHER" id="PTHR40079">
    <property type="entry name" value="MANNAN ENDO-1,4-BETA-MANNOSIDASE E-RELATED"/>
    <property type="match status" value="1"/>
</dbReference>
<protein>
    <recommendedName>
        <fullName evidence="11">Beta-mannosidase</fullName>
    </recommendedName>
</protein>
<dbReference type="GO" id="GO:0006080">
    <property type="term" value="P:substituted mannan metabolic process"/>
    <property type="evidence" value="ECO:0007669"/>
    <property type="project" value="InterPro"/>
</dbReference>
<evidence type="ECO:0000256" key="6">
    <source>
        <dbReference type="SAM" id="SignalP"/>
    </source>
</evidence>
<dbReference type="PROSITE" id="PS51272">
    <property type="entry name" value="SLH"/>
    <property type="match status" value="2"/>
</dbReference>
<dbReference type="GO" id="GO:0008810">
    <property type="term" value="F:cellulase activity"/>
    <property type="evidence" value="ECO:0007669"/>
    <property type="project" value="InterPro"/>
</dbReference>
<dbReference type="Pfam" id="PF02156">
    <property type="entry name" value="Glyco_hydro_26"/>
    <property type="match status" value="1"/>
</dbReference>
<evidence type="ECO:0000259" key="8">
    <source>
        <dbReference type="PROSITE" id="PS51764"/>
    </source>
</evidence>
<dbReference type="Gene3D" id="2.60.120.260">
    <property type="entry name" value="Galactose-binding domain-like"/>
    <property type="match status" value="3"/>
</dbReference>
<dbReference type="InterPro" id="IPR008979">
    <property type="entry name" value="Galactose-bd-like_sf"/>
</dbReference>
<dbReference type="Gene3D" id="3.20.20.80">
    <property type="entry name" value="Glycosidases"/>
    <property type="match status" value="1"/>
</dbReference>
<feature type="domain" description="SLH" evidence="7">
    <location>
        <begin position="30"/>
        <end position="93"/>
    </location>
</feature>
<feature type="region of interest" description="Disordered" evidence="5">
    <location>
        <begin position="393"/>
        <end position="451"/>
    </location>
</feature>
<dbReference type="GO" id="GO:0016985">
    <property type="term" value="F:mannan endo-1,4-beta-mannosidase activity"/>
    <property type="evidence" value="ECO:0007669"/>
    <property type="project" value="InterPro"/>
</dbReference>
<dbReference type="PANTHER" id="PTHR40079:SF4">
    <property type="entry name" value="GH26 DOMAIN-CONTAINING PROTEIN-RELATED"/>
    <property type="match status" value="1"/>
</dbReference>
<comment type="similarity">
    <text evidence="1 4">Belongs to the glycosyl hydrolase 26 family.</text>
</comment>
<dbReference type="Pfam" id="PF00395">
    <property type="entry name" value="SLH"/>
    <property type="match status" value="2"/>
</dbReference>
<dbReference type="InterPro" id="IPR013783">
    <property type="entry name" value="Ig-like_fold"/>
</dbReference>
<gene>
    <name evidence="9" type="ORF">CD191_01250</name>
</gene>
<evidence type="ECO:0000256" key="5">
    <source>
        <dbReference type="SAM" id="MobiDB-lite"/>
    </source>
</evidence>
<name>A0AAD0KER8_9BACL</name>
<evidence type="ECO:0000256" key="3">
    <source>
        <dbReference type="ARBA" id="ARBA00023295"/>
    </source>
</evidence>
<dbReference type="Proteomes" id="UP000249163">
    <property type="component" value="Chromosome"/>
</dbReference>
<dbReference type="RefSeq" id="WP_147614378.1">
    <property type="nucleotide sequence ID" value="NZ_CP021965.1"/>
</dbReference>
<evidence type="ECO:0000256" key="2">
    <source>
        <dbReference type="ARBA" id="ARBA00022801"/>
    </source>
</evidence>
<evidence type="ECO:0000256" key="1">
    <source>
        <dbReference type="ARBA" id="ARBA00007754"/>
    </source>
</evidence>
<feature type="domain" description="SLH" evidence="7">
    <location>
        <begin position="149"/>
        <end position="214"/>
    </location>
</feature>
<keyword evidence="2 4" id="KW-0378">Hydrolase</keyword>
<feature type="signal peptide" evidence="6">
    <location>
        <begin position="1"/>
        <end position="27"/>
    </location>
</feature>
<accession>A0AAD0KER8</accession>
<dbReference type="InterPro" id="IPR001119">
    <property type="entry name" value="SLH_dom"/>
</dbReference>
<dbReference type="SUPFAM" id="SSF51445">
    <property type="entry name" value="(Trans)glycosidases"/>
    <property type="match status" value="1"/>
</dbReference>
<dbReference type="GO" id="GO:0030245">
    <property type="term" value="P:cellulose catabolic process"/>
    <property type="evidence" value="ECO:0007669"/>
    <property type="project" value="InterPro"/>
</dbReference>
<keyword evidence="6" id="KW-0732">Signal</keyword>
<dbReference type="EMBL" id="CP021965">
    <property type="protein sequence ID" value="AWV31354.1"/>
    <property type="molecule type" value="Genomic_DNA"/>
</dbReference>
<keyword evidence="3 4" id="KW-0326">Glycosidase</keyword>
<evidence type="ECO:0000313" key="10">
    <source>
        <dbReference type="Proteomes" id="UP000249163"/>
    </source>
</evidence>
<feature type="compositionally biased region" description="Low complexity" evidence="5">
    <location>
        <begin position="393"/>
        <end position="447"/>
    </location>
</feature>
<dbReference type="Pfam" id="PF03425">
    <property type="entry name" value="CBM_11"/>
    <property type="match status" value="1"/>
</dbReference>
<dbReference type="Pfam" id="PF21253">
    <property type="entry name" value="Mann_GBD_bact"/>
    <property type="match status" value="2"/>
</dbReference>
<dbReference type="InterPro" id="IPR017853">
    <property type="entry name" value="GH"/>
</dbReference>
<dbReference type="PROSITE" id="PS51764">
    <property type="entry name" value="GH26"/>
    <property type="match status" value="1"/>
</dbReference>
<dbReference type="InterPro" id="IPR005087">
    <property type="entry name" value="CBM11"/>
</dbReference>
<dbReference type="InterPro" id="IPR022790">
    <property type="entry name" value="GH26_dom"/>
</dbReference>
<dbReference type="SUPFAM" id="SSF49785">
    <property type="entry name" value="Galactose-binding domain-like"/>
    <property type="match status" value="3"/>
</dbReference>
<feature type="domain" description="GH26" evidence="8">
    <location>
        <begin position="461"/>
        <end position="808"/>
    </location>
</feature>
<feature type="active site" description="Nucleophile" evidence="4">
    <location>
        <position position="728"/>
    </location>
</feature>
<sequence>MKKAKKWLGSILACAMIMSPFPSVISAAAPSTVGFGDTQGHWAQQNIAKWVENGVLNGYQDGSFHPNGGITRAEFATILNKVFGFYMKSDQSFSDVKATDWYADQLSLARYAGYYEGYSENKAQATDYITRQDAVTMLARIFTLQVTESASSMSEFSDSAQIQAYAKDAVHALSGLITGYEDGTFKPLGRITRAEVITLINKIVKSYYSQSGSFEGGIVSGNVVVNQDGVVLKNATINGNLYLTAGIGNGEVTLEGIKVTGTTFIAGGGVNSILIKNSSLGKVNINRKEGEVRVLTSGTTQISQLTVDSLARLEFGIGTMITTGILNRTVGLILGEGASIANLNVADKATGTTISGQGDIVKADVKATGVTLNGKPIAPGTIVIIKGNQGPVATATPAPTSASGSSTTPAGPTNPTAAPTATPIPTETPTPTATPTATPTPTDPTGPVGRIENLADVDASSETKSLFAYLQDIRGSEILFGHQHATTEGLSITEKDGTESEVENAVGDLPGLFGWDTLSLEGFEKPGDLGATKLQNRDKLIGVMKSAYEKGGVLTLSSHMPNFVTGKDFYDTKGNVLTHILPGGDKHAEFNAFLDMIADFANNLKDDDGKAIPVIFRPFHEQNGGWFWWGAPYRTKEQYAEIYRYTVEYLRDKKDVHNFLYAFSPGSPFNGTDATFLETYPGDDYVDILGFDNYYDGTTEGWFDSVVKDAKLISKLADDKGKIAAFTEFGYSGVKPTGTKDLKFFTKLIAALQSDPDAKRMAYMQTWANFNTDSIFVPYRNAPNGLGDHELLPDFVDYYKDPYTSFSHEVAVADAYSKQVTTETEQPFLHIASPTANQTVPTTKASTLRVRVLNQDVDKVTYLIGDDTTEYSMAADTEGFYYLADWTPGVAFDESGVMLTVKSYAKDGSVLSQTIQIFVSDVQGIGDPLIVDTFENYKGNDELLRAALSPAGDLNTISLDADHKNDGKYGLRFDYNVDGQGYTGRTKNMNNADWSDANKLKLWIAPDGSDHKLVIQVNASGISFEAYPSLAGTTPGMVEIPFSQFAPAPWDTGNAGKVITKENLKDIRAVSIYVNKKDTVASTSGTLYFDDITAFNDGTGGVPNGGEGPGSTPEQAKLLYGFEKDTQDWTVEQNNASATAAVISTDEAAEGTHSLSSLFSLDSGGAFELSKNGSLDLSAVDKLSAQIKLSNGTADARLYIKTGSTWSWADSGAVKVDSSGFTTVSLNLAGIADLNSVKAIGIKLEGFSGTGTSTLYLDDVRTLKNGTAPEAVVYGFEDNTLQGFSINVDENNKYNTALAQNLSVSNAVYAEGTHSMQADLTLNGGQFQLRRMVVTNLANASTITLKIKVVPIDASDVSGVMAQLFTQSGSSWGTWTASTAAPVDTNGFTTITLDISKVADRNLTQAIGVQVMTTATDPVGSATVYVDEITIK</sequence>
<evidence type="ECO:0000256" key="4">
    <source>
        <dbReference type="PROSITE-ProRule" id="PRU01100"/>
    </source>
</evidence>
<organism evidence="9 10">
    <name type="scientific">Paenibacillus odorifer</name>
    <dbReference type="NCBI Taxonomy" id="189426"/>
    <lineage>
        <taxon>Bacteria</taxon>
        <taxon>Bacillati</taxon>
        <taxon>Bacillota</taxon>
        <taxon>Bacilli</taxon>
        <taxon>Bacillales</taxon>
        <taxon>Paenibacillaceae</taxon>
        <taxon>Paenibacillus</taxon>
    </lineage>
</organism>
<feature type="active site" description="Proton donor" evidence="4">
    <location>
        <position position="621"/>
    </location>
</feature>
<evidence type="ECO:0000313" key="9">
    <source>
        <dbReference type="EMBL" id="AWV31354.1"/>
    </source>
</evidence>
<dbReference type="InterPro" id="IPR049475">
    <property type="entry name" value="Mann_GBD_bact"/>
</dbReference>
<reference evidence="9 10" key="1">
    <citation type="submission" date="2017-06" db="EMBL/GenBank/DDBJ databases">
        <title>Complete genome sequence of Paenibacillus odorifer CBA7130.</title>
        <authorList>
            <person name="Nam Y.-D."/>
            <person name="Kang J."/>
            <person name="Chung W.-H."/>
        </authorList>
    </citation>
    <scope>NUCLEOTIDE SEQUENCE [LARGE SCALE GENOMIC DNA]</scope>
    <source>
        <strain evidence="9 10">CBA7130</strain>
    </source>
</reference>
<dbReference type="PRINTS" id="PR00739">
    <property type="entry name" value="GLHYDRLASE26"/>
</dbReference>
<proteinExistence type="inferred from homology"/>
<evidence type="ECO:0008006" key="11">
    <source>
        <dbReference type="Google" id="ProtNLM"/>
    </source>
</evidence>
<evidence type="ECO:0000259" key="7">
    <source>
        <dbReference type="PROSITE" id="PS51272"/>
    </source>
</evidence>